<dbReference type="EMBL" id="JACVVK020000010">
    <property type="protein sequence ID" value="KAK7505515.1"/>
    <property type="molecule type" value="Genomic_DNA"/>
</dbReference>
<proteinExistence type="predicted"/>
<sequence length="123" mass="13703">MSVTVRDPLVRQFDQLPYSCKVISTKSATQTASHKERLVSQTKLQEMEGSRVQRGMAGLIKEKLPPKRLESESVNNCKASVGRQKSIELIISLPPGLTTLVSMQINPRDLFTPTNQYPFLATS</sequence>
<dbReference type="AlphaFoldDB" id="A0ABD0M1U6"/>
<protein>
    <submittedName>
        <fullName evidence="1">Uncharacterized protein</fullName>
    </submittedName>
</protein>
<evidence type="ECO:0000313" key="2">
    <source>
        <dbReference type="Proteomes" id="UP001519460"/>
    </source>
</evidence>
<organism evidence="1 2">
    <name type="scientific">Batillaria attramentaria</name>
    <dbReference type="NCBI Taxonomy" id="370345"/>
    <lineage>
        <taxon>Eukaryota</taxon>
        <taxon>Metazoa</taxon>
        <taxon>Spiralia</taxon>
        <taxon>Lophotrochozoa</taxon>
        <taxon>Mollusca</taxon>
        <taxon>Gastropoda</taxon>
        <taxon>Caenogastropoda</taxon>
        <taxon>Sorbeoconcha</taxon>
        <taxon>Cerithioidea</taxon>
        <taxon>Batillariidae</taxon>
        <taxon>Batillaria</taxon>
    </lineage>
</organism>
<evidence type="ECO:0000313" key="1">
    <source>
        <dbReference type="EMBL" id="KAK7505515.1"/>
    </source>
</evidence>
<keyword evidence="2" id="KW-1185">Reference proteome</keyword>
<reference evidence="1 2" key="1">
    <citation type="journal article" date="2023" name="Sci. Data">
        <title>Genome assembly of the Korean intertidal mud-creeper Batillaria attramentaria.</title>
        <authorList>
            <person name="Patra A.K."/>
            <person name="Ho P.T."/>
            <person name="Jun S."/>
            <person name="Lee S.J."/>
            <person name="Kim Y."/>
            <person name="Won Y.J."/>
        </authorList>
    </citation>
    <scope>NUCLEOTIDE SEQUENCE [LARGE SCALE GENOMIC DNA]</scope>
    <source>
        <strain evidence="1">Wonlab-2016</strain>
    </source>
</reference>
<comment type="caution">
    <text evidence="1">The sequence shown here is derived from an EMBL/GenBank/DDBJ whole genome shotgun (WGS) entry which is preliminary data.</text>
</comment>
<accession>A0ABD0M1U6</accession>
<gene>
    <name evidence="1" type="ORF">BaRGS_00003260</name>
</gene>
<name>A0ABD0M1U6_9CAEN</name>
<dbReference type="Proteomes" id="UP001519460">
    <property type="component" value="Unassembled WGS sequence"/>
</dbReference>